<accession>A0A3R7E208</accession>
<reference evidence="2 3" key="1">
    <citation type="submission" date="2018-09" db="EMBL/GenBank/DDBJ databases">
        <title>Genomic Encyclopedia of Archaeal and Bacterial Type Strains, Phase II (KMG-II): from individual species to whole genera.</title>
        <authorList>
            <person name="Goeker M."/>
        </authorList>
    </citation>
    <scope>NUCLEOTIDE SEQUENCE [LARGE SCALE GENOMIC DNA]</scope>
    <source>
        <strain evidence="2 3">DSM 13151</strain>
    </source>
</reference>
<protein>
    <submittedName>
        <fullName evidence="2">Uncharacterized protein</fullName>
    </submittedName>
</protein>
<dbReference type="OrthoDB" id="342897at2157"/>
<proteinExistence type="predicted"/>
<dbReference type="RefSeq" id="WP_120243649.1">
    <property type="nucleotide sequence ID" value="NZ_RAPO01000001.1"/>
</dbReference>
<evidence type="ECO:0000256" key="1">
    <source>
        <dbReference type="SAM" id="Phobius"/>
    </source>
</evidence>
<name>A0A3R7E208_9EURY</name>
<keyword evidence="3" id="KW-1185">Reference proteome</keyword>
<dbReference type="Proteomes" id="UP000283805">
    <property type="component" value="Unassembled WGS sequence"/>
</dbReference>
<dbReference type="AlphaFoldDB" id="A0A3R7E208"/>
<keyword evidence="1" id="KW-1133">Transmembrane helix</keyword>
<keyword evidence="1" id="KW-0472">Membrane</keyword>
<dbReference type="EMBL" id="RAPO01000001">
    <property type="protein sequence ID" value="RKD98203.1"/>
    <property type="molecule type" value="Genomic_DNA"/>
</dbReference>
<keyword evidence="1" id="KW-0812">Transmembrane</keyword>
<evidence type="ECO:0000313" key="2">
    <source>
        <dbReference type="EMBL" id="RKD98203.1"/>
    </source>
</evidence>
<comment type="caution">
    <text evidence="2">The sequence shown here is derived from an EMBL/GenBank/DDBJ whole genome shotgun (WGS) entry which is preliminary data.</text>
</comment>
<feature type="transmembrane region" description="Helical" evidence="1">
    <location>
        <begin position="37"/>
        <end position="57"/>
    </location>
</feature>
<gene>
    <name evidence="2" type="ORF">ATJ93_1208</name>
</gene>
<sequence length="74" mass="8157">MVSSVVVLLIAALLIQFPIAVLVYVDARRLDLERPAMYSLGILSVPLAGWVVVLWYLSQRSELPRADEATADSD</sequence>
<evidence type="ECO:0000313" key="3">
    <source>
        <dbReference type="Proteomes" id="UP000283805"/>
    </source>
</evidence>
<organism evidence="2 3">
    <name type="scientific">Halopiger aswanensis</name>
    <dbReference type="NCBI Taxonomy" id="148449"/>
    <lineage>
        <taxon>Archaea</taxon>
        <taxon>Methanobacteriati</taxon>
        <taxon>Methanobacteriota</taxon>
        <taxon>Stenosarchaea group</taxon>
        <taxon>Halobacteria</taxon>
        <taxon>Halobacteriales</taxon>
        <taxon>Natrialbaceae</taxon>
        <taxon>Halopiger</taxon>
    </lineage>
</organism>
<feature type="transmembrane region" description="Helical" evidence="1">
    <location>
        <begin position="6"/>
        <end position="25"/>
    </location>
</feature>